<evidence type="ECO:0000313" key="1">
    <source>
        <dbReference type="EMBL" id="GAG50343.1"/>
    </source>
</evidence>
<dbReference type="EMBL" id="BARS01058685">
    <property type="protein sequence ID" value="GAG50343.1"/>
    <property type="molecule type" value="Genomic_DNA"/>
</dbReference>
<sequence>MALIVEQHVIADMYPTSAAAQASGISAGMAIALNAD</sequence>
<protein>
    <submittedName>
        <fullName evidence="1">Uncharacterized protein</fullName>
    </submittedName>
</protein>
<proteinExistence type="predicted"/>
<name>X0YPG7_9ZZZZ</name>
<reference evidence="1" key="1">
    <citation type="journal article" date="2014" name="Front. Microbiol.">
        <title>High frequency of phylogenetically diverse reductive dehalogenase-homologous genes in deep subseafloor sedimentary metagenomes.</title>
        <authorList>
            <person name="Kawai M."/>
            <person name="Futagami T."/>
            <person name="Toyoda A."/>
            <person name="Takaki Y."/>
            <person name="Nishi S."/>
            <person name="Hori S."/>
            <person name="Arai W."/>
            <person name="Tsubouchi T."/>
            <person name="Morono Y."/>
            <person name="Uchiyama I."/>
            <person name="Ito T."/>
            <person name="Fujiyama A."/>
            <person name="Inagaki F."/>
            <person name="Takami H."/>
        </authorList>
    </citation>
    <scope>NUCLEOTIDE SEQUENCE</scope>
    <source>
        <strain evidence="1">Expedition CK06-06</strain>
    </source>
</reference>
<gene>
    <name evidence="1" type="ORF">S01H1_85440</name>
</gene>
<accession>X0YPG7</accession>
<dbReference type="AlphaFoldDB" id="X0YPG7"/>
<comment type="caution">
    <text evidence="1">The sequence shown here is derived from an EMBL/GenBank/DDBJ whole genome shotgun (WGS) entry which is preliminary data.</text>
</comment>
<organism evidence="1">
    <name type="scientific">marine sediment metagenome</name>
    <dbReference type="NCBI Taxonomy" id="412755"/>
    <lineage>
        <taxon>unclassified sequences</taxon>
        <taxon>metagenomes</taxon>
        <taxon>ecological metagenomes</taxon>
    </lineage>
</organism>
<feature type="non-terminal residue" evidence="1">
    <location>
        <position position="36"/>
    </location>
</feature>